<feature type="region of interest" description="Disordered" evidence="1">
    <location>
        <begin position="151"/>
        <end position="220"/>
    </location>
</feature>
<dbReference type="InterPro" id="IPR055734">
    <property type="entry name" value="DUF7310"/>
</dbReference>
<feature type="compositionally biased region" description="Basic and acidic residues" evidence="1">
    <location>
        <begin position="61"/>
        <end position="79"/>
    </location>
</feature>
<evidence type="ECO:0000313" key="4">
    <source>
        <dbReference type="Proteomes" id="UP001567572"/>
    </source>
</evidence>
<feature type="compositionally biased region" description="Basic and acidic residues" evidence="1">
    <location>
        <begin position="35"/>
        <end position="53"/>
    </location>
</feature>
<feature type="domain" description="DUF7310" evidence="2">
    <location>
        <begin position="71"/>
        <end position="152"/>
    </location>
</feature>
<dbReference type="Pfam" id="PF23991">
    <property type="entry name" value="DUF7310"/>
    <property type="match status" value="1"/>
</dbReference>
<reference evidence="3 4" key="1">
    <citation type="submission" date="2024-06" db="EMBL/GenBank/DDBJ databases">
        <title>Halorubrum miltondacostae sp. nov., a potential PHA producer isolated from an inland solar saltern in Rio Maior, Portugal.</title>
        <authorList>
            <person name="Albuquerque L."/>
            <person name="Viver T."/>
            <person name="Barroso C."/>
            <person name="Claudino R."/>
            <person name="Galvan M."/>
            <person name="Simoes G."/>
            <person name="Lobo Da Cunha A."/>
            <person name="Egas C."/>
        </authorList>
    </citation>
    <scope>NUCLEOTIDE SEQUENCE [LARGE SCALE GENOMIC DNA]</scope>
    <source>
        <strain evidence="3 4">RMP-11</strain>
    </source>
</reference>
<accession>A0ABD5M1Y9</accession>
<dbReference type="RefSeq" id="WP_371161062.1">
    <property type="nucleotide sequence ID" value="NZ_JBEDNX010000004.1"/>
</dbReference>
<evidence type="ECO:0000259" key="2">
    <source>
        <dbReference type="Pfam" id="PF23991"/>
    </source>
</evidence>
<dbReference type="EMBL" id="JBEDNY010000002">
    <property type="protein sequence ID" value="MEZ3163510.1"/>
    <property type="molecule type" value="Genomic_DNA"/>
</dbReference>
<comment type="caution">
    <text evidence="3">The sequence shown here is derived from an EMBL/GenBank/DDBJ whole genome shotgun (WGS) entry which is preliminary data.</text>
</comment>
<keyword evidence="4" id="KW-1185">Reference proteome</keyword>
<sequence length="220" mass="22671">MPDHAHGVESSRTVSEATAGSNATTGTEATTNAEVTRETADTEATRETADTEATRGTADAEATRETAGDEIETRLRAVERAVTGGETRPADVAAGAEATAERERLGSRLDDLEARVAELESATQAIRGYAGAIRAVNREVERRADLALARATAAGRDDESEGPEPATGGEGAVPSESAIDAALPDDRPRTGPRTGGDGNDGDGDGGAWATDALDRLRESL</sequence>
<evidence type="ECO:0000256" key="1">
    <source>
        <dbReference type="SAM" id="MobiDB-lite"/>
    </source>
</evidence>
<feature type="compositionally biased region" description="Low complexity" evidence="1">
    <location>
        <begin position="15"/>
        <end position="33"/>
    </location>
</feature>
<protein>
    <recommendedName>
        <fullName evidence="2">DUF7310 domain-containing protein</fullName>
    </recommendedName>
</protein>
<name>A0ABD5M1Y9_9EURY</name>
<feature type="region of interest" description="Disordered" evidence="1">
    <location>
        <begin position="1"/>
        <end position="105"/>
    </location>
</feature>
<dbReference type="Proteomes" id="UP001567572">
    <property type="component" value="Unassembled WGS sequence"/>
</dbReference>
<organism evidence="3 4">
    <name type="scientific">Halorubrum miltondacostae</name>
    <dbReference type="NCBI Taxonomy" id="3076378"/>
    <lineage>
        <taxon>Archaea</taxon>
        <taxon>Methanobacteriati</taxon>
        <taxon>Methanobacteriota</taxon>
        <taxon>Stenosarchaea group</taxon>
        <taxon>Halobacteria</taxon>
        <taxon>Halobacteriales</taxon>
        <taxon>Haloferacaceae</taxon>
        <taxon>Halorubrum</taxon>
    </lineage>
</organism>
<proteinExistence type="predicted"/>
<gene>
    <name evidence="3" type="ORF">ABNG04_06420</name>
</gene>
<evidence type="ECO:0000313" key="3">
    <source>
        <dbReference type="EMBL" id="MEZ3163510.1"/>
    </source>
</evidence>
<dbReference type="AlphaFoldDB" id="A0ABD5M1Y9"/>